<protein>
    <submittedName>
        <fullName evidence="1">Uncharacterized protein</fullName>
    </submittedName>
</protein>
<dbReference type="RefSeq" id="WP_154527547.1">
    <property type="nucleotide sequence ID" value="NZ_VULZ01000023.1"/>
</dbReference>
<dbReference type="AlphaFoldDB" id="A0A6L5XA19"/>
<gene>
    <name evidence="1" type="ORF">FYJ35_13985</name>
</gene>
<evidence type="ECO:0000313" key="1">
    <source>
        <dbReference type="EMBL" id="MSS16118.1"/>
    </source>
</evidence>
<name>A0A6L5XA19_9FIRM</name>
<dbReference type="EMBL" id="VULZ01000023">
    <property type="protein sequence ID" value="MSS16118.1"/>
    <property type="molecule type" value="Genomic_DNA"/>
</dbReference>
<organism evidence="1 2">
    <name type="scientific">Porcincola intestinalis</name>
    <dbReference type="NCBI Taxonomy" id="2606632"/>
    <lineage>
        <taxon>Bacteria</taxon>
        <taxon>Bacillati</taxon>
        <taxon>Bacillota</taxon>
        <taxon>Clostridia</taxon>
        <taxon>Lachnospirales</taxon>
        <taxon>Lachnospiraceae</taxon>
        <taxon>Porcincola</taxon>
    </lineage>
</organism>
<comment type="caution">
    <text evidence="1">The sequence shown here is derived from an EMBL/GenBank/DDBJ whole genome shotgun (WGS) entry which is preliminary data.</text>
</comment>
<reference evidence="1 2" key="1">
    <citation type="submission" date="2019-08" db="EMBL/GenBank/DDBJ databases">
        <title>In-depth cultivation of the pig gut microbiome towards novel bacterial diversity and tailored functional studies.</title>
        <authorList>
            <person name="Wylensek D."/>
            <person name="Hitch T.C.A."/>
            <person name="Clavel T."/>
        </authorList>
    </citation>
    <scope>NUCLEOTIDE SEQUENCE [LARGE SCALE GENOMIC DNA]</scope>
    <source>
        <strain evidence="1 2">Oil+RF-744-WCA-WT-11</strain>
    </source>
</reference>
<dbReference type="Proteomes" id="UP000481852">
    <property type="component" value="Unassembled WGS sequence"/>
</dbReference>
<accession>A0A6L5XA19</accession>
<keyword evidence="2" id="KW-1185">Reference proteome</keyword>
<evidence type="ECO:0000313" key="2">
    <source>
        <dbReference type="Proteomes" id="UP000481852"/>
    </source>
</evidence>
<proteinExistence type="predicted"/>
<sequence>MADKGPIYLYIDATDVMKKAEALRRNLSDEQVHRAMRRVYRRVPGHVRMILRQDLPKKYYVTPGEINTAVKKGTVSDLSCSIPVVGRRRDIGGKGVSASGGAHGWKSLKRKYRVKAKIVKSGVSTLPQRVGHTGGNAPFRNLGSSIMPLTWTRRSKKRLPIEKMVSIALPQMPTNRSEADVQKDIKDYMYQRLEHEFNQLLGNV</sequence>